<dbReference type="Proteomes" id="UP000472267">
    <property type="component" value="Unassembled WGS sequence"/>
</dbReference>
<comment type="similarity">
    <text evidence="4">Belongs to the major facilitator superfamily. Sugar transporter (TC 2.A.1.1) family. Glucose transporter subfamily.</text>
</comment>
<evidence type="ECO:0000256" key="14">
    <source>
        <dbReference type="SAM" id="Phobius"/>
    </source>
</evidence>
<dbReference type="InterPro" id="IPR005828">
    <property type="entry name" value="MFS_sugar_transport-like"/>
</dbReference>
<protein>
    <recommendedName>
        <fullName evidence="5">Solute carrier family 2, facilitated glucose transporter member 5</fullName>
    </recommendedName>
    <alternativeName>
        <fullName evidence="13">Fructose transporter</fullName>
    </alternativeName>
    <alternativeName>
        <fullName evidence="12">Glucose transporter type 5, small intestine</fullName>
    </alternativeName>
</protein>
<dbReference type="PRINTS" id="PR00171">
    <property type="entry name" value="SUGRTRNSPORT"/>
</dbReference>
<dbReference type="GO" id="GO:1990539">
    <property type="term" value="P:fructose import across plasma membrane"/>
    <property type="evidence" value="ECO:0007669"/>
    <property type="project" value="UniProtKB-ARBA"/>
</dbReference>
<dbReference type="GO" id="GO:0046323">
    <property type="term" value="P:D-glucose import"/>
    <property type="evidence" value="ECO:0007669"/>
    <property type="project" value="TreeGrafter"/>
</dbReference>
<keyword evidence="11 14" id="KW-0472">Membrane</keyword>
<evidence type="ECO:0000256" key="6">
    <source>
        <dbReference type="ARBA" id="ARBA00022448"/>
    </source>
</evidence>
<keyword evidence="17" id="KW-1185">Reference proteome</keyword>
<feature type="domain" description="Major facilitator superfamily (MFS) profile" evidence="15">
    <location>
        <begin position="1"/>
        <end position="440"/>
    </location>
</feature>
<evidence type="ECO:0000256" key="1">
    <source>
        <dbReference type="ARBA" id="ARBA00000590"/>
    </source>
</evidence>
<feature type="transmembrane region" description="Helical" evidence="14">
    <location>
        <begin position="76"/>
        <end position="95"/>
    </location>
</feature>
<evidence type="ECO:0000313" key="16">
    <source>
        <dbReference type="Ensembl" id="ENSSFAP00005053405.1"/>
    </source>
</evidence>
<sequence>WQRHTLSHFAYCPLVIAVILASGVGGTFQYGYSISTLWGLVSLFWSFTVAIYSFGGFLGSLLCGSFLSKYGRKKGMLYNNFWAIFGAVLMILSQLTTSYEMIVVARLLYGINAGVSFVAHPMYVIECTPKRLRGIVGVTIATCMSLGKLTGQVLGIRELLGTEKNWPWLLGFNGFTALAQLLTLPLLPDSPSFLLQEKGDRQGCEKALKRLWGDGDHSGAMEEMMEEKAVLQNVRSHSVLELIQDRRVRWQFITILVAFTSVQFCGIGAVYFYSFEVFRAAGIPEVSLPYAAVGIGLCELFASFTCVSFLVIGKITRKVLMVRGYLIMAATLILLTVTLSLQTLNSWLPYCSMVLIFILVFFFACGPAGVTPSLPGHIFSPAFKTAAYTIAASNSWTFLFIVGIIFPLLVDNLGYCCFLIFLFFCIACGVFVKFNVPETNNLTIMEITAEFDRMHGKSGTACSKTSAHNNLNGIKTQETRF</sequence>
<evidence type="ECO:0000313" key="17">
    <source>
        <dbReference type="Proteomes" id="UP000472267"/>
    </source>
</evidence>
<evidence type="ECO:0000256" key="12">
    <source>
        <dbReference type="ARBA" id="ARBA00029961"/>
    </source>
</evidence>
<reference evidence="16" key="1">
    <citation type="submission" date="2025-08" db="UniProtKB">
        <authorList>
            <consortium name="Ensembl"/>
        </authorList>
    </citation>
    <scope>IDENTIFICATION</scope>
</reference>
<dbReference type="InterPro" id="IPR045263">
    <property type="entry name" value="GLUT"/>
</dbReference>
<dbReference type="GO" id="GO:0042383">
    <property type="term" value="C:sarcolemma"/>
    <property type="evidence" value="ECO:0007669"/>
    <property type="project" value="UniProtKB-SubCell"/>
</dbReference>
<feature type="transmembrane region" description="Helical" evidence="14">
    <location>
        <begin position="386"/>
        <end position="406"/>
    </location>
</feature>
<feature type="transmembrane region" description="Helical" evidence="14">
    <location>
        <begin position="412"/>
        <end position="432"/>
    </location>
</feature>
<dbReference type="InterPro" id="IPR003663">
    <property type="entry name" value="Sugar/inositol_transpt"/>
</dbReference>
<feature type="transmembrane region" description="Helical" evidence="14">
    <location>
        <begin position="252"/>
        <end position="275"/>
    </location>
</feature>
<keyword evidence="10 14" id="KW-1133">Transmembrane helix</keyword>
<dbReference type="InterPro" id="IPR020846">
    <property type="entry name" value="MFS_dom"/>
</dbReference>
<dbReference type="Gene3D" id="1.20.1250.20">
    <property type="entry name" value="MFS general substrate transporter like domains"/>
    <property type="match status" value="1"/>
</dbReference>
<feature type="transmembrane region" description="Helical" evidence="14">
    <location>
        <begin position="44"/>
        <end position="64"/>
    </location>
</feature>
<feature type="transmembrane region" description="Helical" evidence="14">
    <location>
        <begin position="347"/>
        <end position="365"/>
    </location>
</feature>
<keyword evidence="9 14" id="KW-0812">Transmembrane</keyword>
<dbReference type="SUPFAM" id="SSF103473">
    <property type="entry name" value="MFS general substrate transporter"/>
    <property type="match status" value="1"/>
</dbReference>
<dbReference type="AlphaFoldDB" id="A0A672JK45"/>
<evidence type="ECO:0000256" key="10">
    <source>
        <dbReference type="ARBA" id="ARBA00022989"/>
    </source>
</evidence>
<dbReference type="PANTHER" id="PTHR23503:SF54">
    <property type="entry name" value="MAJOR FACILITATOR SUPERFAMILY (MFS) PROFILE DOMAIN-CONTAINING PROTEIN"/>
    <property type="match status" value="1"/>
</dbReference>
<keyword evidence="6" id="KW-0813">Transport</keyword>
<feature type="transmembrane region" description="Helical" evidence="14">
    <location>
        <begin position="12"/>
        <end position="32"/>
    </location>
</feature>
<dbReference type="Pfam" id="PF00083">
    <property type="entry name" value="Sugar_tr"/>
    <property type="match status" value="1"/>
</dbReference>
<keyword evidence="8" id="KW-0762">Sugar transport</keyword>
<dbReference type="FunFam" id="1.20.1250.20:FF:001511">
    <property type="entry name" value="Solute carrier family 2, facilitated glucose transporter member 5"/>
    <property type="match status" value="1"/>
</dbReference>
<proteinExistence type="inferred from homology"/>
<gene>
    <name evidence="16" type="primary">slc2a11l</name>
</gene>
<organism evidence="16 17">
    <name type="scientific">Salarias fasciatus</name>
    <name type="common">Jewelled blenny</name>
    <name type="synonym">Blennius fasciatus</name>
    <dbReference type="NCBI Taxonomy" id="181472"/>
    <lineage>
        <taxon>Eukaryota</taxon>
        <taxon>Metazoa</taxon>
        <taxon>Chordata</taxon>
        <taxon>Craniata</taxon>
        <taxon>Vertebrata</taxon>
        <taxon>Euteleostomi</taxon>
        <taxon>Actinopterygii</taxon>
        <taxon>Neopterygii</taxon>
        <taxon>Teleostei</taxon>
        <taxon>Neoteleostei</taxon>
        <taxon>Acanthomorphata</taxon>
        <taxon>Ovalentaria</taxon>
        <taxon>Blenniimorphae</taxon>
        <taxon>Blenniiformes</taxon>
        <taxon>Blennioidei</taxon>
        <taxon>Blenniidae</taxon>
        <taxon>Salariinae</taxon>
        <taxon>Salarias</taxon>
    </lineage>
</organism>
<dbReference type="PANTHER" id="PTHR23503">
    <property type="entry name" value="SOLUTE CARRIER FAMILY 2"/>
    <property type="match status" value="1"/>
</dbReference>
<dbReference type="GO" id="GO:0005353">
    <property type="term" value="F:fructose transmembrane transporter activity"/>
    <property type="evidence" value="ECO:0007669"/>
    <property type="project" value="UniProtKB-ARBA"/>
</dbReference>
<feature type="transmembrane region" description="Helical" evidence="14">
    <location>
        <begin position="287"/>
        <end position="312"/>
    </location>
</feature>
<name>A0A672JK45_SALFA</name>
<feature type="transmembrane region" description="Helical" evidence="14">
    <location>
        <begin position="107"/>
        <end position="125"/>
    </location>
</feature>
<evidence type="ECO:0000259" key="15">
    <source>
        <dbReference type="PROSITE" id="PS50850"/>
    </source>
</evidence>
<evidence type="ECO:0000256" key="7">
    <source>
        <dbReference type="ARBA" id="ARBA00022475"/>
    </source>
</evidence>
<evidence type="ECO:0000256" key="4">
    <source>
        <dbReference type="ARBA" id="ARBA00007004"/>
    </source>
</evidence>
<evidence type="ECO:0000256" key="3">
    <source>
        <dbReference type="ARBA" id="ARBA00004651"/>
    </source>
</evidence>
<evidence type="ECO:0000256" key="8">
    <source>
        <dbReference type="ARBA" id="ARBA00022597"/>
    </source>
</evidence>
<dbReference type="GO" id="GO:0070837">
    <property type="term" value="P:dehydroascorbic acid transport"/>
    <property type="evidence" value="ECO:0007669"/>
    <property type="project" value="TreeGrafter"/>
</dbReference>
<dbReference type="InterPro" id="IPR036259">
    <property type="entry name" value="MFS_trans_sf"/>
</dbReference>
<accession>A0A672JK45</accession>
<dbReference type="Ensembl" id="ENSSFAT00005055082.1">
    <property type="protein sequence ID" value="ENSSFAP00005053405.1"/>
    <property type="gene ID" value="ENSSFAG00005025516.1"/>
</dbReference>
<comment type="subcellular location">
    <subcellularLocation>
        <location evidence="2">Cell membrane</location>
        <location evidence="2">Sarcolemma</location>
    </subcellularLocation>
    <subcellularLocation>
        <location evidence="3">Cell membrane</location>
        <topology evidence="3">Multi-pass membrane protein</topology>
    </subcellularLocation>
</comment>
<dbReference type="PROSITE" id="PS00217">
    <property type="entry name" value="SUGAR_TRANSPORT_2"/>
    <property type="match status" value="1"/>
</dbReference>
<evidence type="ECO:0000256" key="11">
    <source>
        <dbReference type="ARBA" id="ARBA00023136"/>
    </source>
</evidence>
<evidence type="ECO:0000256" key="9">
    <source>
        <dbReference type="ARBA" id="ARBA00022692"/>
    </source>
</evidence>
<reference evidence="16" key="2">
    <citation type="submission" date="2025-09" db="UniProtKB">
        <authorList>
            <consortium name="Ensembl"/>
        </authorList>
    </citation>
    <scope>IDENTIFICATION</scope>
</reference>
<dbReference type="InterPro" id="IPR005829">
    <property type="entry name" value="Sugar_transporter_CS"/>
</dbReference>
<keyword evidence="7" id="KW-1003">Cell membrane</keyword>
<comment type="catalytic activity">
    <reaction evidence="1">
        <text>D-fructose(out) = D-fructose(in)</text>
        <dbReference type="Rhea" id="RHEA:60372"/>
        <dbReference type="ChEBI" id="CHEBI:37721"/>
    </reaction>
</comment>
<evidence type="ECO:0000256" key="5">
    <source>
        <dbReference type="ARBA" id="ARBA00015973"/>
    </source>
</evidence>
<dbReference type="PROSITE" id="PS50850">
    <property type="entry name" value="MFS"/>
    <property type="match status" value="1"/>
</dbReference>
<feature type="transmembrane region" description="Helical" evidence="14">
    <location>
        <begin position="324"/>
        <end position="341"/>
    </location>
</feature>
<dbReference type="GO" id="GO:0055056">
    <property type="term" value="F:D-glucose transmembrane transporter activity"/>
    <property type="evidence" value="ECO:0007669"/>
    <property type="project" value="TreeGrafter"/>
</dbReference>
<evidence type="ECO:0000256" key="13">
    <source>
        <dbReference type="ARBA" id="ARBA00031099"/>
    </source>
</evidence>
<evidence type="ECO:0000256" key="2">
    <source>
        <dbReference type="ARBA" id="ARBA00004135"/>
    </source>
</evidence>